<gene>
    <name evidence="3" type="primary">RE1_17</name>
    <name evidence="3" type="ORF">CK203_076793</name>
</gene>
<feature type="domain" description="Reverse transcriptase Ty1/copia-type" evidence="2">
    <location>
        <begin position="152"/>
        <end position="308"/>
    </location>
</feature>
<dbReference type="InterPro" id="IPR043502">
    <property type="entry name" value="DNA/RNA_pol_sf"/>
</dbReference>
<evidence type="ECO:0000313" key="4">
    <source>
        <dbReference type="Proteomes" id="UP000288805"/>
    </source>
</evidence>
<organism evidence="3 4">
    <name type="scientific">Vitis vinifera</name>
    <name type="common">Grape</name>
    <dbReference type="NCBI Taxonomy" id="29760"/>
    <lineage>
        <taxon>Eukaryota</taxon>
        <taxon>Viridiplantae</taxon>
        <taxon>Streptophyta</taxon>
        <taxon>Embryophyta</taxon>
        <taxon>Tracheophyta</taxon>
        <taxon>Spermatophyta</taxon>
        <taxon>Magnoliopsida</taxon>
        <taxon>eudicotyledons</taxon>
        <taxon>Gunneridae</taxon>
        <taxon>Pentapetalae</taxon>
        <taxon>rosids</taxon>
        <taxon>Vitales</taxon>
        <taxon>Vitaceae</taxon>
        <taxon>Viteae</taxon>
        <taxon>Vitis</taxon>
    </lineage>
</organism>
<feature type="compositionally biased region" description="Polar residues" evidence="1">
    <location>
        <begin position="29"/>
        <end position="44"/>
    </location>
</feature>
<feature type="region of interest" description="Disordered" evidence="1">
    <location>
        <begin position="1"/>
        <end position="93"/>
    </location>
</feature>
<proteinExistence type="predicted"/>
<name>A0A438EPA8_VITVI</name>
<evidence type="ECO:0000313" key="3">
    <source>
        <dbReference type="EMBL" id="RVW49586.1"/>
    </source>
</evidence>
<dbReference type="AlphaFoldDB" id="A0A438EPA8"/>
<reference evidence="3 4" key="1">
    <citation type="journal article" date="2018" name="PLoS Genet.">
        <title>Population sequencing reveals clonal diversity and ancestral inbreeding in the grapevine cultivar Chardonnay.</title>
        <authorList>
            <person name="Roach M.J."/>
            <person name="Johnson D.L."/>
            <person name="Bohlmann J."/>
            <person name="van Vuuren H.J."/>
            <person name="Jones S.J."/>
            <person name="Pretorius I.S."/>
            <person name="Schmidt S.A."/>
            <person name="Borneman A.R."/>
        </authorList>
    </citation>
    <scope>NUCLEOTIDE SEQUENCE [LARGE SCALE GENOMIC DNA]</scope>
    <source>
        <strain evidence="4">cv. Chardonnay</strain>
        <tissue evidence="3">Leaf</tissue>
    </source>
</reference>
<dbReference type="InterPro" id="IPR013103">
    <property type="entry name" value="RVT_2"/>
</dbReference>
<evidence type="ECO:0000256" key="1">
    <source>
        <dbReference type="SAM" id="MobiDB-lite"/>
    </source>
</evidence>
<dbReference type="Pfam" id="PF07727">
    <property type="entry name" value="RVT_2"/>
    <property type="match status" value="1"/>
</dbReference>
<protein>
    <submittedName>
        <fullName evidence="3">Retrovirus-related Pol polyprotein from transposon RE1</fullName>
    </submittedName>
</protein>
<evidence type="ECO:0000259" key="2">
    <source>
        <dbReference type="Pfam" id="PF07727"/>
    </source>
</evidence>
<feature type="compositionally biased region" description="Polar residues" evidence="1">
    <location>
        <begin position="67"/>
        <end position="83"/>
    </location>
</feature>
<dbReference type="SUPFAM" id="SSF56672">
    <property type="entry name" value="DNA/RNA polymerases"/>
    <property type="match status" value="1"/>
</dbReference>
<dbReference type="PANTHER" id="PTHR11439:SF470">
    <property type="entry name" value="CYSTEINE-RICH RLK (RECEPTOR-LIKE PROTEIN KINASE) 8"/>
    <property type="match status" value="1"/>
</dbReference>
<dbReference type="Proteomes" id="UP000288805">
    <property type="component" value="Unassembled WGS sequence"/>
</dbReference>
<accession>A0A438EPA8</accession>
<dbReference type="EMBL" id="QGNW01001221">
    <property type="protein sequence ID" value="RVW49586.1"/>
    <property type="molecule type" value="Genomic_DNA"/>
</dbReference>
<comment type="caution">
    <text evidence="3">The sequence shown here is derived from an EMBL/GenBank/DDBJ whole genome shotgun (WGS) entry which is preliminary data.</text>
</comment>
<dbReference type="CDD" id="cd09272">
    <property type="entry name" value="RNase_HI_RT_Ty1"/>
    <property type="match status" value="1"/>
</dbReference>
<sequence length="561" mass="64637">MMEDNPCESFEPLDLPHVSTHGDEEPESSESITPKSPNFTTKPVSSPVPASITRNFPQFPKCIQGKRSFQNKSRSKNPTQTLGMKSRKGTRECTNRPLYPLSHYVSLKHLSPAHKNFIVSLNTTIIPNTVSEALTKREWKDAMREESALEKNKTWEIDERPKGKNIVDCKWDFTLKYKVDGFLERHKVRLVAKGYTQTYGVDYQETFAPVAKMNTVRILLTLAAYYNWQLLQYDVKNAFLHGDLDEEIYMNIPPRFEGNTGNKVCKLKKAFYGIKQSPRAWFGRFAKVMKESGYKQSQGDHTLFIKHSAAGGRLATEFEIKELGKLKYFLGIEVTYSTQRIFISQQKYVTDLLAETGKIGCKPISTPMDPNHKLREAQEEPMVDKRMYQRLVGRLIYLAHTRPDIAYSMSVISQFMHDPREPHLQAAYRVLHYLKGKPEKGILFKKNNTLTLEAYTDTDYASSLVDRRSTTGYCTFLGDDLRIKWDGPMKLYCDNKSAINIAHNPIQHDRTKHIEIDRHFIKEKLEEGVVRMSYVPSEHQLVDILTKGLNSSMFHNLVFKL</sequence>
<dbReference type="PANTHER" id="PTHR11439">
    <property type="entry name" value="GAG-POL-RELATED RETROTRANSPOSON"/>
    <property type="match status" value="1"/>
</dbReference>